<gene>
    <name evidence="1" type="ORF">ABDK96_10530</name>
</gene>
<keyword evidence="2" id="KW-1185">Reference proteome</keyword>
<accession>A0ABV0IIX6</accession>
<comment type="caution">
    <text evidence="1">The sequence shown here is derived from an EMBL/GenBank/DDBJ whole genome shotgun (WGS) entry which is preliminary data.</text>
</comment>
<evidence type="ECO:0000313" key="2">
    <source>
        <dbReference type="Proteomes" id="UP001484097"/>
    </source>
</evidence>
<proteinExistence type="predicted"/>
<name>A0ABV0IIX6_9MICC</name>
<sequence length="51" mass="5686">MMSWRRIPDVPLQEHPKTAPSAFRGLAQVNIPANDVVAARDWYAQALGIEP</sequence>
<organism evidence="1 2">
    <name type="scientific">Citricoccus nitrophenolicus</name>
    <dbReference type="NCBI Taxonomy" id="863575"/>
    <lineage>
        <taxon>Bacteria</taxon>
        <taxon>Bacillati</taxon>
        <taxon>Actinomycetota</taxon>
        <taxon>Actinomycetes</taxon>
        <taxon>Micrococcales</taxon>
        <taxon>Micrococcaceae</taxon>
        <taxon>Citricoccus</taxon>
    </lineage>
</organism>
<evidence type="ECO:0008006" key="3">
    <source>
        <dbReference type="Google" id="ProtNLM"/>
    </source>
</evidence>
<dbReference type="InterPro" id="IPR029068">
    <property type="entry name" value="Glyas_Bleomycin-R_OHBP_Dase"/>
</dbReference>
<reference evidence="1 2" key="1">
    <citation type="submission" date="2024-05" db="EMBL/GenBank/DDBJ databases">
        <authorList>
            <person name="Yi C."/>
        </authorList>
    </citation>
    <scope>NUCLEOTIDE SEQUENCE [LARGE SCALE GENOMIC DNA]</scope>
    <source>
        <strain evidence="1 2">XS13</strain>
    </source>
</reference>
<evidence type="ECO:0000313" key="1">
    <source>
        <dbReference type="EMBL" id="MEO9248119.1"/>
    </source>
</evidence>
<dbReference type="RefSeq" id="WP_347920736.1">
    <property type="nucleotide sequence ID" value="NZ_JBDXMX010000004.1"/>
</dbReference>
<protein>
    <recommendedName>
        <fullName evidence="3">VOC family protein</fullName>
    </recommendedName>
</protein>
<dbReference type="EMBL" id="JBDXMX010000004">
    <property type="protein sequence ID" value="MEO9248119.1"/>
    <property type="molecule type" value="Genomic_DNA"/>
</dbReference>
<dbReference type="Proteomes" id="UP001484097">
    <property type="component" value="Unassembled WGS sequence"/>
</dbReference>
<dbReference type="SUPFAM" id="SSF54593">
    <property type="entry name" value="Glyoxalase/Bleomycin resistance protein/Dihydroxybiphenyl dioxygenase"/>
    <property type="match status" value="1"/>
</dbReference>